<protein>
    <recommendedName>
        <fullName evidence="4">Secreted protein</fullName>
    </recommendedName>
</protein>
<keyword evidence="1" id="KW-0732">Signal</keyword>
<dbReference type="EMBL" id="CAJJDM010000085">
    <property type="protein sequence ID" value="CAD8088991.1"/>
    <property type="molecule type" value="Genomic_DNA"/>
</dbReference>
<reference evidence="2" key="1">
    <citation type="submission" date="2021-01" db="EMBL/GenBank/DDBJ databases">
        <authorList>
            <consortium name="Genoscope - CEA"/>
            <person name="William W."/>
        </authorList>
    </citation>
    <scope>NUCLEOTIDE SEQUENCE</scope>
</reference>
<dbReference type="AlphaFoldDB" id="A0A8S1NFW9"/>
<evidence type="ECO:0008006" key="4">
    <source>
        <dbReference type="Google" id="ProtNLM"/>
    </source>
</evidence>
<feature type="chain" id="PRO_5035910678" description="Secreted protein" evidence="1">
    <location>
        <begin position="16"/>
        <end position="107"/>
    </location>
</feature>
<comment type="caution">
    <text evidence="2">The sequence shown here is derived from an EMBL/GenBank/DDBJ whole genome shotgun (WGS) entry which is preliminary data.</text>
</comment>
<name>A0A8S1NFW9_PARPR</name>
<feature type="signal peptide" evidence="1">
    <location>
        <begin position="1"/>
        <end position="15"/>
    </location>
</feature>
<evidence type="ECO:0000313" key="2">
    <source>
        <dbReference type="EMBL" id="CAD8088991.1"/>
    </source>
</evidence>
<sequence length="107" mass="12347">MKYLQFILILGLTLALTTTEQSVILDPNDLIFQQENYSSSINVNEQQQMESKDQQLIVQEFIQDSISNEVMTEAELEHALITKDDLNDIPNIQMETQNALFLQRSKN</sequence>
<keyword evidence="3" id="KW-1185">Reference proteome</keyword>
<organism evidence="2 3">
    <name type="scientific">Paramecium primaurelia</name>
    <dbReference type="NCBI Taxonomy" id="5886"/>
    <lineage>
        <taxon>Eukaryota</taxon>
        <taxon>Sar</taxon>
        <taxon>Alveolata</taxon>
        <taxon>Ciliophora</taxon>
        <taxon>Intramacronucleata</taxon>
        <taxon>Oligohymenophorea</taxon>
        <taxon>Peniculida</taxon>
        <taxon>Parameciidae</taxon>
        <taxon>Paramecium</taxon>
    </lineage>
</organism>
<evidence type="ECO:0000313" key="3">
    <source>
        <dbReference type="Proteomes" id="UP000688137"/>
    </source>
</evidence>
<dbReference type="OMA" id="QWVAQEF"/>
<accession>A0A8S1NFW9</accession>
<dbReference type="Proteomes" id="UP000688137">
    <property type="component" value="Unassembled WGS sequence"/>
</dbReference>
<proteinExistence type="predicted"/>
<evidence type="ECO:0000256" key="1">
    <source>
        <dbReference type="SAM" id="SignalP"/>
    </source>
</evidence>
<gene>
    <name evidence="2" type="ORF">PPRIM_AZ9-3.1.T0820176</name>
</gene>